<accession>A0A146K058</accession>
<feature type="region of interest" description="Disordered" evidence="1">
    <location>
        <begin position="424"/>
        <end position="454"/>
    </location>
</feature>
<protein>
    <submittedName>
        <fullName evidence="2">Uncharacterized protein</fullName>
    </submittedName>
</protein>
<evidence type="ECO:0000313" key="2">
    <source>
        <dbReference type="EMBL" id="JAP90320.1"/>
    </source>
</evidence>
<reference evidence="2" key="1">
    <citation type="submission" date="2015-07" db="EMBL/GenBank/DDBJ databases">
        <title>Adaptation to a free-living lifestyle via gene acquisitions in the diplomonad Trepomonas sp. PC1.</title>
        <authorList>
            <person name="Xu F."/>
            <person name="Jerlstrom-Hultqvist J."/>
            <person name="Kolisko M."/>
            <person name="Simpson A.G.B."/>
            <person name="Roger A.J."/>
            <person name="Svard S.G."/>
            <person name="Andersson J.O."/>
        </authorList>
    </citation>
    <scope>NUCLEOTIDE SEQUENCE</scope>
    <source>
        <strain evidence="2">PC1</strain>
    </source>
</reference>
<feature type="compositionally biased region" description="Basic and acidic residues" evidence="1">
    <location>
        <begin position="426"/>
        <end position="442"/>
    </location>
</feature>
<feature type="non-terminal residue" evidence="2">
    <location>
        <position position="839"/>
    </location>
</feature>
<dbReference type="EMBL" id="GDID01006286">
    <property type="protein sequence ID" value="JAP90320.1"/>
    <property type="molecule type" value="Transcribed_RNA"/>
</dbReference>
<evidence type="ECO:0000256" key="1">
    <source>
        <dbReference type="SAM" id="MobiDB-lite"/>
    </source>
</evidence>
<name>A0A146K058_9EUKA</name>
<dbReference type="AlphaFoldDB" id="A0A146K058"/>
<sequence>MIDNVLKHLLAINEQLALKLNQDTNTTNQDIYELLLKTEKLKDDLFTLNYLFSAIFSQKMQSVVEKLIQFAQFYYEKNSLIQNMKVQSFLQQIAQQISKITIPELSAYEIEKLRIQAYIAENLYCQLGFESSEHFELQKQYDFKLLQTVIKKPEKIICTRQVSFDFEFTEVDAELIQQLAEQITFIFNDHILIREQSMVQILSHLYFKSIQSKEKEILMQKMVFVNNISMQMPNLKEQTTVIVRGFIIQKCIKEFLGFVEQLIECEQTLLLSYYYPNALLLKSDIIKKLIVKFDQYHISSQILYHPTMPYSLHEEIQTQQEEQIDLNNQEIVLVEKDEENQSKSNESLNDTSLSIELQEVVNLDIGQNLFLEQNVDTFAEQEPKTLVLEQDDSTTVETNLIQIKNDTIIIDTQNDELEDKSNQNLKLDDESESSHEVIHEQPEEIPEESNSTQPKPEVKFWIPSSLANCNSFVGSFLSLPMKIQQEQFVPIEQHIIADLFQKNYMEFSIIEQQIVIKAEILADQPDEVKCNYQNSLFKDVIHFEKLEKAIIVDQKPHQKAYKEFQPIYKETNCCCVCGKHLAKDHKIHHLEKLESPSNSILVLKTHQQINCDFFNVEFCNSCTQPVYFCQKLNKNITYVSQQAVTQFCFQFYQLSQFEPSNEIKRYLSILQQYKNKIYGCQSLKLICQQSESLIGQNNFLFSKQFTLADQCNPFSKVNYKAIRQCHVDFRRFFDQHIKKLDYEFAHEIYDFQARGETFGLERKLRNICCYVVLHVLNCGKCHQIPNLCYKCGLIIDVEQSQQKIVEIMKKKGELQVCKYCLVIGHRECMKEGMCTGCWK</sequence>
<proteinExistence type="predicted"/>
<gene>
    <name evidence="2" type="ORF">TPC1_30185</name>
</gene>
<organism evidence="2">
    <name type="scientific">Trepomonas sp. PC1</name>
    <dbReference type="NCBI Taxonomy" id="1076344"/>
    <lineage>
        <taxon>Eukaryota</taxon>
        <taxon>Metamonada</taxon>
        <taxon>Diplomonadida</taxon>
        <taxon>Hexamitidae</taxon>
        <taxon>Hexamitinae</taxon>
        <taxon>Trepomonas</taxon>
    </lineage>
</organism>